<proteinExistence type="predicted"/>
<name>A0A382S5S0_9ZZZZ</name>
<dbReference type="EMBL" id="UINC01126639">
    <property type="protein sequence ID" value="SVD05246.1"/>
    <property type="molecule type" value="Genomic_DNA"/>
</dbReference>
<protein>
    <submittedName>
        <fullName evidence="1">Uncharacterized protein</fullName>
    </submittedName>
</protein>
<accession>A0A382S5S0</accession>
<feature type="non-terminal residue" evidence="1">
    <location>
        <position position="131"/>
    </location>
</feature>
<evidence type="ECO:0000313" key="1">
    <source>
        <dbReference type="EMBL" id="SVD05246.1"/>
    </source>
</evidence>
<organism evidence="1">
    <name type="scientific">marine metagenome</name>
    <dbReference type="NCBI Taxonomy" id="408172"/>
    <lineage>
        <taxon>unclassified sequences</taxon>
        <taxon>metagenomes</taxon>
        <taxon>ecological metagenomes</taxon>
    </lineage>
</organism>
<gene>
    <name evidence="1" type="ORF">METZ01_LOCUS358100</name>
</gene>
<dbReference type="AlphaFoldDB" id="A0A382S5S0"/>
<reference evidence="1" key="1">
    <citation type="submission" date="2018-05" db="EMBL/GenBank/DDBJ databases">
        <authorList>
            <person name="Lanie J.A."/>
            <person name="Ng W.-L."/>
            <person name="Kazmierczak K.M."/>
            <person name="Andrzejewski T.M."/>
            <person name="Davidsen T.M."/>
            <person name="Wayne K.J."/>
            <person name="Tettelin H."/>
            <person name="Glass J.I."/>
            <person name="Rusch D."/>
            <person name="Podicherti R."/>
            <person name="Tsui H.-C.T."/>
            <person name="Winkler M.E."/>
        </authorList>
    </citation>
    <scope>NUCLEOTIDE SEQUENCE</scope>
</reference>
<sequence>MSTLANKIKLNKMKKSTYKYGQLAIFLTLVVINTGCLIEDVVQPAHVGAGSTFTTTVTVSRAGDDSSPHHGAMAVMVPNDWTYTSGSYTTTDDVVSGEMIVDPDNGSVWLSGEDITTYFTTPDDMLWVFLV</sequence>